<accession>A0A8E2JDN5</accession>
<dbReference type="Proteomes" id="UP000250266">
    <property type="component" value="Unassembled WGS sequence"/>
</dbReference>
<dbReference type="OrthoDB" id="4424523at2759"/>
<dbReference type="EMBL" id="KV745051">
    <property type="protein sequence ID" value="OCK78572.1"/>
    <property type="molecule type" value="Genomic_DNA"/>
</dbReference>
<organism evidence="2 3">
    <name type="scientific">Lepidopterella palustris CBS 459.81</name>
    <dbReference type="NCBI Taxonomy" id="1314670"/>
    <lineage>
        <taxon>Eukaryota</taxon>
        <taxon>Fungi</taxon>
        <taxon>Dikarya</taxon>
        <taxon>Ascomycota</taxon>
        <taxon>Pezizomycotina</taxon>
        <taxon>Dothideomycetes</taxon>
        <taxon>Pleosporomycetidae</taxon>
        <taxon>Mytilinidiales</taxon>
        <taxon>Argynnaceae</taxon>
        <taxon>Lepidopterella</taxon>
    </lineage>
</organism>
<name>A0A8E2JDN5_9PEZI</name>
<keyword evidence="3" id="KW-1185">Reference proteome</keyword>
<protein>
    <submittedName>
        <fullName evidence="2">Uncharacterized protein</fullName>
    </submittedName>
</protein>
<evidence type="ECO:0000313" key="3">
    <source>
        <dbReference type="Proteomes" id="UP000250266"/>
    </source>
</evidence>
<proteinExistence type="predicted"/>
<reference evidence="2 3" key="1">
    <citation type="journal article" date="2016" name="Nat. Commun.">
        <title>Ectomycorrhizal ecology is imprinted in the genome of the dominant symbiotic fungus Cenococcum geophilum.</title>
        <authorList>
            <consortium name="DOE Joint Genome Institute"/>
            <person name="Peter M."/>
            <person name="Kohler A."/>
            <person name="Ohm R.A."/>
            <person name="Kuo A."/>
            <person name="Krutzmann J."/>
            <person name="Morin E."/>
            <person name="Arend M."/>
            <person name="Barry K.W."/>
            <person name="Binder M."/>
            <person name="Choi C."/>
            <person name="Clum A."/>
            <person name="Copeland A."/>
            <person name="Grisel N."/>
            <person name="Haridas S."/>
            <person name="Kipfer T."/>
            <person name="LaButti K."/>
            <person name="Lindquist E."/>
            <person name="Lipzen A."/>
            <person name="Maire R."/>
            <person name="Meier B."/>
            <person name="Mihaltcheva S."/>
            <person name="Molinier V."/>
            <person name="Murat C."/>
            <person name="Poggeler S."/>
            <person name="Quandt C.A."/>
            <person name="Sperisen C."/>
            <person name="Tritt A."/>
            <person name="Tisserant E."/>
            <person name="Crous P.W."/>
            <person name="Henrissat B."/>
            <person name="Nehls U."/>
            <person name="Egli S."/>
            <person name="Spatafora J.W."/>
            <person name="Grigoriev I.V."/>
            <person name="Martin F.M."/>
        </authorList>
    </citation>
    <scope>NUCLEOTIDE SEQUENCE [LARGE SCALE GENOMIC DNA]</scope>
    <source>
        <strain evidence="2 3">CBS 459.81</strain>
    </source>
</reference>
<gene>
    <name evidence="2" type="ORF">K432DRAFT_427169</name>
</gene>
<feature type="region of interest" description="Disordered" evidence="1">
    <location>
        <begin position="27"/>
        <end position="47"/>
    </location>
</feature>
<evidence type="ECO:0000256" key="1">
    <source>
        <dbReference type="SAM" id="MobiDB-lite"/>
    </source>
</evidence>
<feature type="compositionally biased region" description="Acidic residues" evidence="1">
    <location>
        <begin position="34"/>
        <end position="44"/>
    </location>
</feature>
<dbReference type="AlphaFoldDB" id="A0A8E2JDN5"/>
<sequence>MAATVDMLKEIDQQAVGARRAWRAGLKARKEKAAEDEGDEEGEDQQQKKDILDLFTLTVIEDREHLDGASTAAIRERFWKWCMTAPQSEQQQGDDQGSEIGPGLSPRYRYAIQVDATSLHSVVYDAPAPPNLDTTKRGWVKLIDASWQPVSSERIRDFFEPIQGVTQNNVGWMKIPYHHIDEYYVHCRDLNYWVTSYRRPPAVMGYPYDD</sequence>
<evidence type="ECO:0000313" key="2">
    <source>
        <dbReference type="EMBL" id="OCK78572.1"/>
    </source>
</evidence>